<dbReference type="Pfam" id="PF18962">
    <property type="entry name" value="Por_Secre_tail"/>
    <property type="match status" value="1"/>
</dbReference>
<name>A0AAE4C487_9FLAO</name>
<dbReference type="InterPro" id="IPR026444">
    <property type="entry name" value="Secre_tail"/>
</dbReference>
<evidence type="ECO:0000313" key="4">
    <source>
        <dbReference type="EMBL" id="MDR6528378.1"/>
    </source>
</evidence>
<evidence type="ECO:0000256" key="2">
    <source>
        <dbReference type="SAM" id="SignalP"/>
    </source>
</evidence>
<feature type="domain" description="Secretion system C-terminal sorting" evidence="3">
    <location>
        <begin position="881"/>
        <end position="948"/>
    </location>
</feature>
<dbReference type="RefSeq" id="WP_309947627.1">
    <property type="nucleotide sequence ID" value="NZ_JAVDQY010000004.1"/>
</dbReference>
<evidence type="ECO:0000259" key="3">
    <source>
        <dbReference type="Pfam" id="PF18962"/>
    </source>
</evidence>
<accession>A0AAE4C487</accession>
<dbReference type="AlphaFoldDB" id="A0AAE4C487"/>
<protein>
    <submittedName>
        <fullName evidence="4">ELWxxDGT repeat protein</fullName>
    </submittedName>
</protein>
<feature type="signal peptide" evidence="2">
    <location>
        <begin position="1"/>
        <end position="18"/>
    </location>
</feature>
<comment type="caution">
    <text evidence="4">The sequence shown here is derived from an EMBL/GenBank/DDBJ whole genome shotgun (WGS) entry which is preliminary data.</text>
</comment>
<sequence length="951" mass="104610">MKKLYIPILTLLSIFSNAQTVLNTKLHEINFGASSDPKSFIKLNDLIIFPATRSADEERELWCFNSTTQKSSLLKDIYPGPSAGISGSPASVKLNNKVYFLAQQNSSYYQLWVTDGTSIGTTKLKDLSSNFVIDELVVAGNKIFFYQNNELWAYDTLTDALQSLKTFTYSGNVKLYSFHNQLFLAANDGVCGKEIWKSDGTPGGTTLLKDIASSSGSSISNDFKIIELNNKFYFVANGAAGYELYESDGTTAGTVSVTPVKVPELDGAATDNYFVFKGLDPVGSGIEPWVSDGTAAGTKLLKDIIPGVTSSLAMPKFISFNNKIYFESNSNGITPNYGNYIWETDGTLAGTALFGTPPEMKLYGKSSDGIHLILNTVNSGLRYWITNGGSVQPFEITGLALPVDNSFIDLNSKVYLAGTNQRNGGEVFSLDPATKVISIATDINRVEGSEPHSFDVLNNNLIFIAKDREFSNQLYKRNKSTQQVERLSFFNTGGTLPGGIPTTFDDNFTKVGNYLYTKGGFYRTDGTAAGSNVIIMLEPITNRIVYTSLNDNVLLFSAYSNSTGTELWRINNSSNTMDLVKDISVDNMGSLYDVDTKTAVLNGYAYFIARQNGKLGIWKSDGTNPNTNKTIQFTYQNGTDGDIKVLSAVNNKLFFTLARENNSSNEHTELWSSDGDQVSSVLLKSYVEPTGLGTIYRETGILNDKLFYVTTGFSSGLHSSDGTVAGTEKIVSGNFSPNVKFQKCGNQLFFTNNYDKELWKTDGTATGTYMVKSGFSGIKDMVCTHNYLYFLNGDSQKVWKTNGIASDTVPMDVFVTNDDNQLLANENIQKMATDGEELFLTIFTKEHGSEFYAITDTLPVYMATNESIKQEGKNANLDIKIYPNPVSDYFSIHSKENEKIETVKIFDAAGKLVKNITYPNDKIDVAELSSGIYFLRIKTAKGDYLGKILKK</sequence>
<dbReference type="SUPFAM" id="SSF63825">
    <property type="entry name" value="YWTD domain"/>
    <property type="match status" value="1"/>
</dbReference>
<dbReference type="SUPFAM" id="SSF69304">
    <property type="entry name" value="Tricorn protease N-terminal domain"/>
    <property type="match status" value="1"/>
</dbReference>
<gene>
    <name evidence="4" type="ORF">J2787_003797</name>
</gene>
<organism evidence="4 5">
    <name type="scientific">Chryseobacterium rhizosphaerae</name>
    <dbReference type="NCBI Taxonomy" id="395937"/>
    <lineage>
        <taxon>Bacteria</taxon>
        <taxon>Pseudomonadati</taxon>
        <taxon>Bacteroidota</taxon>
        <taxon>Flavobacteriia</taxon>
        <taxon>Flavobacteriales</taxon>
        <taxon>Weeksellaceae</taxon>
        <taxon>Chryseobacterium group</taxon>
        <taxon>Chryseobacterium</taxon>
    </lineage>
</organism>
<proteinExistence type="predicted"/>
<reference evidence="4" key="1">
    <citation type="submission" date="2023-07" db="EMBL/GenBank/DDBJ databases">
        <title>Sorghum-associated microbial communities from plants grown in Nebraska, USA.</title>
        <authorList>
            <person name="Schachtman D."/>
        </authorList>
    </citation>
    <scope>NUCLEOTIDE SEQUENCE</scope>
    <source>
        <strain evidence="4">DS2360</strain>
    </source>
</reference>
<dbReference type="NCBIfam" id="TIGR04183">
    <property type="entry name" value="Por_Secre_tail"/>
    <property type="match status" value="1"/>
</dbReference>
<evidence type="ECO:0000256" key="1">
    <source>
        <dbReference type="ARBA" id="ARBA00022729"/>
    </source>
</evidence>
<dbReference type="Proteomes" id="UP001184861">
    <property type="component" value="Unassembled WGS sequence"/>
</dbReference>
<keyword evidence="1 2" id="KW-0732">Signal</keyword>
<evidence type="ECO:0000313" key="5">
    <source>
        <dbReference type="Proteomes" id="UP001184861"/>
    </source>
</evidence>
<dbReference type="EMBL" id="JAVDQY010000004">
    <property type="protein sequence ID" value="MDR6528378.1"/>
    <property type="molecule type" value="Genomic_DNA"/>
</dbReference>
<feature type="chain" id="PRO_5042010424" evidence="2">
    <location>
        <begin position="19"/>
        <end position="951"/>
    </location>
</feature>